<evidence type="ECO:0000313" key="2">
    <source>
        <dbReference type="EMBL" id="MPC33231.1"/>
    </source>
</evidence>
<dbReference type="AlphaFoldDB" id="A0A5B7EFX8"/>
<organism evidence="2 3">
    <name type="scientific">Portunus trituberculatus</name>
    <name type="common">Swimming crab</name>
    <name type="synonym">Neptunus trituberculatus</name>
    <dbReference type="NCBI Taxonomy" id="210409"/>
    <lineage>
        <taxon>Eukaryota</taxon>
        <taxon>Metazoa</taxon>
        <taxon>Ecdysozoa</taxon>
        <taxon>Arthropoda</taxon>
        <taxon>Crustacea</taxon>
        <taxon>Multicrustacea</taxon>
        <taxon>Malacostraca</taxon>
        <taxon>Eumalacostraca</taxon>
        <taxon>Eucarida</taxon>
        <taxon>Decapoda</taxon>
        <taxon>Pleocyemata</taxon>
        <taxon>Brachyura</taxon>
        <taxon>Eubrachyura</taxon>
        <taxon>Portunoidea</taxon>
        <taxon>Portunidae</taxon>
        <taxon>Portuninae</taxon>
        <taxon>Portunus</taxon>
    </lineage>
</organism>
<comment type="caution">
    <text evidence="2">The sequence shown here is derived from an EMBL/GenBank/DDBJ whole genome shotgun (WGS) entry which is preliminary data.</text>
</comment>
<dbReference type="EMBL" id="VSRR010002787">
    <property type="protein sequence ID" value="MPC33231.1"/>
    <property type="molecule type" value="Genomic_DNA"/>
</dbReference>
<keyword evidence="3" id="KW-1185">Reference proteome</keyword>
<name>A0A5B7EFX8_PORTR</name>
<sequence length="86" mass="9482">MPDTCMAVGAVVRRQLIPGGADQSPADDLTRCSAWLRFSASTTLLGSWQSFLRCPVWPQLQQHGLENIQPMSSSEHDLHGQPHCSH</sequence>
<accession>A0A5B7EFX8</accession>
<evidence type="ECO:0000256" key="1">
    <source>
        <dbReference type="SAM" id="MobiDB-lite"/>
    </source>
</evidence>
<reference evidence="2 3" key="1">
    <citation type="submission" date="2019-05" db="EMBL/GenBank/DDBJ databases">
        <title>Another draft genome of Portunus trituberculatus and its Hox gene families provides insights of decapod evolution.</title>
        <authorList>
            <person name="Jeong J.-H."/>
            <person name="Song I."/>
            <person name="Kim S."/>
            <person name="Choi T."/>
            <person name="Kim D."/>
            <person name="Ryu S."/>
            <person name="Kim W."/>
        </authorList>
    </citation>
    <scope>NUCLEOTIDE SEQUENCE [LARGE SCALE GENOMIC DNA]</scope>
    <source>
        <tissue evidence="2">Muscle</tissue>
    </source>
</reference>
<proteinExistence type="predicted"/>
<gene>
    <name evidence="2" type="ORF">E2C01_026574</name>
</gene>
<dbReference type="Proteomes" id="UP000324222">
    <property type="component" value="Unassembled WGS sequence"/>
</dbReference>
<feature type="region of interest" description="Disordered" evidence="1">
    <location>
        <begin position="65"/>
        <end position="86"/>
    </location>
</feature>
<protein>
    <submittedName>
        <fullName evidence="2">Uncharacterized protein</fullName>
    </submittedName>
</protein>
<evidence type="ECO:0000313" key="3">
    <source>
        <dbReference type="Proteomes" id="UP000324222"/>
    </source>
</evidence>